<dbReference type="GeneID" id="136823011"/>
<dbReference type="GO" id="GO:0051015">
    <property type="term" value="F:actin filament binding"/>
    <property type="evidence" value="ECO:0007669"/>
    <property type="project" value="TreeGrafter"/>
</dbReference>
<dbReference type="PROSITE" id="PS51216">
    <property type="entry name" value="NEBULIN"/>
    <property type="match status" value="3"/>
</dbReference>
<evidence type="ECO:0000256" key="4">
    <source>
        <dbReference type="ARBA" id="ARBA00023038"/>
    </source>
</evidence>
<dbReference type="PANTHER" id="PTHR46218">
    <property type="entry name" value="LASP"/>
    <property type="match status" value="1"/>
</dbReference>
<keyword evidence="2" id="KW-0677">Repeat</keyword>
<name>A0A7M5WY10_9CNID</name>
<organism evidence="8 9">
    <name type="scientific">Clytia hemisphaerica</name>
    <dbReference type="NCBI Taxonomy" id="252671"/>
    <lineage>
        <taxon>Eukaryota</taxon>
        <taxon>Metazoa</taxon>
        <taxon>Cnidaria</taxon>
        <taxon>Hydrozoa</taxon>
        <taxon>Hydroidolina</taxon>
        <taxon>Leptothecata</taxon>
        <taxon>Obeliida</taxon>
        <taxon>Clytiidae</taxon>
        <taxon>Clytia</taxon>
    </lineage>
</organism>
<protein>
    <recommendedName>
        <fullName evidence="7">LIM zinc-binding domain-containing protein</fullName>
    </recommendedName>
</protein>
<sequence>MNPKCHRCQKTVYPVEKMLCLDKAWHKGCFNCEVCHMKLSMKTYKGYNKLPYCGPHYPTTKHTTVAETPEQLRLKEATSNQSGLVYQKNHQENLSKFTTVSDDPETLRNKKIQAQTSGLVYQKDHQENLAKFTAVSDDPETVRNKKMQAQQSQAVYQKNHQEELGKFTAVTDDPELVRNRKMQEQASTIAYKGTAPPGSREADGFVPDLESQQ</sequence>
<dbReference type="GO" id="GO:0005925">
    <property type="term" value="C:focal adhesion"/>
    <property type="evidence" value="ECO:0007669"/>
    <property type="project" value="TreeGrafter"/>
</dbReference>
<dbReference type="Gene3D" id="2.10.110.10">
    <property type="entry name" value="Cysteine Rich Protein"/>
    <property type="match status" value="1"/>
</dbReference>
<proteinExistence type="predicted"/>
<evidence type="ECO:0000256" key="2">
    <source>
        <dbReference type="ARBA" id="ARBA00022737"/>
    </source>
</evidence>
<dbReference type="GO" id="GO:0046872">
    <property type="term" value="F:metal ion binding"/>
    <property type="evidence" value="ECO:0007669"/>
    <property type="project" value="UniProtKB-KW"/>
</dbReference>
<keyword evidence="4 5" id="KW-0440">LIM domain</keyword>
<dbReference type="OrthoDB" id="5971719at2759"/>
<evidence type="ECO:0000256" key="3">
    <source>
        <dbReference type="ARBA" id="ARBA00022833"/>
    </source>
</evidence>
<dbReference type="SMART" id="SM00132">
    <property type="entry name" value="LIM"/>
    <property type="match status" value="1"/>
</dbReference>
<reference evidence="8" key="1">
    <citation type="submission" date="2021-01" db="UniProtKB">
        <authorList>
            <consortium name="EnsemblMetazoa"/>
        </authorList>
    </citation>
    <scope>IDENTIFICATION</scope>
</reference>
<dbReference type="PROSITE" id="PS50023">
    <property type="entry name" value="LIM_DOMAIN_2"/>
    <property type="match status" value="1"/>
</dbReference>
<dbReference type="PROSITE" id="PS00478">
    <property type="entry name" value="LIM_DOMAIN_1"/>
    <property type="match status" value="1"/>
</dbReference>
<dbReference type="GO" id="GO:0005737">
    <property type="term" value="C:cytoplasm"/>
    <property type="evidence" value="ECO:0007669"/>
    <property type="project" value="UniProtKB-ARBA"/>
</dbReference>
<keyword evidence="3 5" id="KW-0862">Zinc</keyword>
<evidence type="ECO:0000256" key="1">
    <source>
        <dbReference type="ARBA" id="ARBA00022723"/>
    </source>
</evidence>
<dbReference type="Pfam" id="PF00412">
    <property type="entry name" value="LIM"/>
    <property type="match status" value="1"/>
</dbReference>
<dbReference type="SMART" id="SM00227">
    <property type="entry name" value="NEBU"/>
    <property type="match status" value="4"/>
</dbReference>
<keyword evidence="1 5" id="KW-0479">Metal-binding</keyword>
<evidence type="ECO:0000256" key="5">
    <source>
        <dbReference type="PROSITE-ProRule" id="PRU00125"/>
    </source>
</evidence>
<dbReference type="PANTHER" id="PTHR46218:SF4">
    <property type="entry name" value="LIM AND SH3 DOMAIN PROTEIN LASP"/>
    <property type="match status" value="1"/>
</dbReference>
<dbReference type="Proteomes" id="UP000594262">
    <property type="component" value="Unplaced"/>
</dbReference>
<dbReference type="FunFam" id="2.10.110.10:FF:000087">
    <property type="entry name" value="LIM zinc-binding domain-containing Nebulette"/>
    <property type="match status" value="1"/>
</dbReference>
<dbReference type="EnsemblMetazoa" id="CLYHEMT014580.1">
    <property type="protein sequence ID" value="CLYHEMP014580.1"/>
    <property type="gene ID" value="CLYHEMG014580"/>
</dbReference>
<evidence type="ECO:0000313" key="9">
    <source>
        <dbReference type="Proteomes" id="UP000594262"/>
    </source>
</evidence>
<dbReference type="AlphaFoldDB" id="A0A7M5WY10"/>
<keyword evidence="9" id="KW-1185">Reference proteome</keyword>
<accession>A0A7M5WY10</accession>
<dbReference type="CDD" id="cd09447">
    <property type="entry name" value="LIM_LASP"/>
    <property type="match status" value="1"/>
</dbReference>
<evidence type="ECO:0000259" key="7">
    <source>
        <dbReference type="PROSITE" id="PS50023"/>
    </source>
</evidence>
<feature type="region of interest" description="Disordered" evidence="6">
    <location>
        <begin position="182"/>
        <end position="213"/>
    </location>
</feature>
<feature type="domain" description="LIM zinc-binding" evidence="7">
    <location>
        <begin position="3"/>
        <end position="63"/>
    </location>
</feature>
<evidence type="ECO:0000256" key="6">
    <source>
        <dbReference type="SAM" id="MobiDB-lite"/>
    </source>
</evidence>
<evidence type="ECO:0000313" key="8">
    <source>
        <dbReference type="EnsemblMetazoa" id="CLYHEMP014580.1"/>
    </source>
</evidence>
<dbReference type="InterPro" id="IPR051759">
    <property type="entry name" value="LIM-SH3_domain_protein"/>
</dbReference>
<dbReference type="InterPro" id="IPR001781">
    <property type="entry name" value="Znf_LIM"/>
</dbReference>
<dbReference type="RefSeq" id="XP_066935417.1">
    <property type="nucleotide sequence ID" value="XM_067079316.1"/>
</dbReference>
<dbReference type="InterPro" id="IPR000900">
    <property type="entry name" value="Nebulin_repeat"/>
</dbReference>
<dbReference type="SUPFAM" id="SSF57716">
    <property type="entry name" value="Glucocorticoid receptor-like (DNA-binding domain)"/>
    <property type="match status" value="1"/>
</dbReference>